<evidence type="ECO:0000256" key="3">
    <source>
        <dbReference type="ARBA" id="ARBA00022692"/>
    </source>
</evidence>
<dbReference type="EMBL" id="JBHTIT010000001">
    <property type="protein sequence ID" value="MFD0948804.1"/>
    <property type="molecule type" value="Genomic_DNA"/>
</dbReference>
<evidence type="ECO:0000256" key="2">
    <source>
        <dbReference type="ARBA" id="ARBA00022475"/>
    </source>
</evidence>
<evidence type="ECO:0000256" key="6">
    <source>
        <dbReference type="SAM" id="Phobius"/>
    </source>
</evidence>
<feature type="transmembrane region" description="Helical" evidence="6">
    <location>
        <begin position="671"/>
        <end position="692"/>
    </location>
</feature>
<feature type="transmembrane region" description="Helical" evidence="6">
    <location>
        <begin position="326"/>
        <end position="349"/>
    </location>
</feature>
<evidence type="ECO:0000259" key="7">
    <source>
        <dbReference type="PROSITE" id="PS50156"/>
    </source>
</evidence>
<accession>A0ABW3HHA1</accession>
<sequence length="781" mass="84043">MSMHGLVQSLSNLLFGHRKFFLGLFAAMTVLLGMSASQLRVDAGFAKMIPLEHPYMQTFTEYQKTFGGANRVLIALRTKDGKDIYNPEFFDTLKKVTDEVFFLPGIDRATVTSLFTPNVRFIEVVEEGFAGGNVIPATFQGTPEDLEQVRGNVLKSGHVGRLVSNDFQGAMISSSLLEVDPTTGKKLDYQVVAKKLEDIRTKYANDNVDIHIIGFAKAVGDIAQGAAGVLVFFVVAFFITALLLLWYSGSAKITGLALLCATVPVVWLLGILPLIGFGIDPLSILVPFLIFSIGVSHAVQMTNAWKLEVVSGHGALEAARSAFAKLFVPGAMALLANAVGFMVIVFIAIDIVRELAITASLGVAVMIITNKMLLTILLSYLKLSPKETAKLQSQGGDDRGDWMWSRIKVFATPKAAVVVLIVSAILMAGAAIQSRNMKTGDLGKGIPELRDDSRYNKDVAAIVDSFSIGVDVLSVIVKSKDIDGACTNFPVMDAIDRFENYMRDVNGVQSTISLAGLSKVVNAGWNEGNPRWRVHSRNQAVLAQSVTPIDTGTGLLNTDCSVMQVLIFTKDHQGETLTHIIQEVKDYTAANPQPNIDFLLASGNVGIMAATNEAVDEAEPIMLMLLFAAISLLCYAEFRSIAAVLCIVVPLAIVAVLCNALMATLDIGLKVSTLPVVALGVGVGVDYGIYLFERMKHAMADGDDLPSAFHKALQQRGTAAIFTAITMSVSVGTWAFSALKFQADMGILLAFLFLVNMLGAIFVLPALAAFLVKDKNAKKPS</sequence>
<dbReference type="InterPro" id="IPR004869">
    <property type="entry name" value="MMPL_dom"/>
</dbReference>
<feature type="domain" description="SSD" evidence="7">
    <location>
        <begin position="221"/>
        <end position="380"/>
    </location>
</feature>
<dbReference type="Gene3D" id="1.20.1640.10">
    <property type="entry name" value="Multidrug efflux transporter AcrB transmembrane domain"/>
    <property type="match status" value="2"/>
</dbReference>
<proteinExistence type="predicted"/>
<dbReference type="PROSITE" id="PS50156">
    <property type="entry name" value="SSD"/>
    <property type="match status" value="1"/>
</dbReference>
<feature type="transmembrane region" description="Helical" evidence="6">
    <location>
        <begin position="415"/>
        <end position="432"/>
    </location>
</feature>
<feature type="transmembrane region" description="Helical" evidence="6">
    <location>
        <begin position="256"/>
        <end position="279"/>
    </location>
</feature>
<feature type="transmembrane region" description="Helical" evidence="6">
    <location>
        <begin position="719"/>
        <end position="739"/>
    </location>
</feature>
<feature type="transmembrane region" description="Helical" evidence="6">
    <location>
        <begin position="285"/>
        <end position="305"/>
    </location>
</feature>
<dbReference type="Proteomes" id="UP001597044">
    <property type="component" value="Unassembled WGS sequence"/>
</dbReference>
<dbReference type="PANTHER" id="PTHR33406">
    <property type="entry name" value="MEMBRANE PROTEIN MJ1562-RELATED"/>
    <property type="match status" value="1"/>
</dbReference>
<comment type="caution">
    <text evidence="8">The sequence shown here is derived from an EMBL/GenBank/DDBJ whole genome shotgun (WGS) entry which is preliminary data.</text>
</comment>
<dbReference type="PANTHER" id="PTHR33406:SF10">
    <property type="entry name" value="SSD DOMAIN-CONTAINING PROTEIN"/>
    <property type="match status" value="1"/>
</dbReference>
<keyword evidence="2" id="KW-1003">Cell membrane</keyword>
<evidence type="ECO:0000313" key="8">
    <source>
        <dbReference type="EMBL" id="MFD0948804.1"/>
    </source>
</evidence>
<keyword evidence="3 6" id="KW-0812">Transmembrane</keyword>
<organism evidence="8 9">
    <name type="scientific">Paraperlucidibaca wandonensis</name>
    <dbReference type="NCBI Taxonomy" id="1268273"/>
    <lineage>
        <taxon>Bacteria</taxon>
        <taxon>Pseudomonadati</taxon>
        <taxon>Pseudomonadota</taxon>
        <taxon>Gammaproteobacteria</taxon>
        <taxon>Moraxellales</taxon>
        <taxon>Moraxellaceae</taxon>
        <taxon>Paraperlucidibaca</taxon>
    </lineage>
</organism>
<keyword evidence="9" id="KW-1185">Reference proteome</keyword>
<dbReference type="InterPro" id="IPR000731">
    <property type="entry name" value="SSD"/>
</dbReference>
<dbReference type="SUPFAM" id="SSF82866">
    <property type="entry name" value="Multidrug efflux transporter AcrB transmembrane domain"/>
    <property type="match status" value="2"/>
</dbReference>
<reference evidence="9" key="1">
    <citation type="journal article" date="2019" name="Int. J. Syst. Evol. Microbiol.">
        <title>The Global Catalogue of Microorganisms (GCM) 10K type strain sequencing project: providing services to taxonomists for standard genome sequencing and annotation.</title>
        <authorList>
            <consortium name="The Broad Institute Genomics Platform"/>
            <consortium name="The Broad Institute Genome Sequencing Center for Infectious Disease"/>
            <person name="Wu L."/>
            <person name="Ma J."/>
        </authorList>
    </citation>
    <scope>NUCLEOTIDE SEQUENCE [LARGE SCALE GENOMIC DNA]</scope>
    <source>
        <strain evidence="9">CCUG 63419</strain>
    </source>
</reference>
<keyword evidence="5 6" id="KW-0472">Membrane</keyword>
<feature type="transmembrane region" description="Helical" evidence="6">
    <location>
        <begin position="225"/>
        <end position="247"/>
    </location>
</feature>
<keyword evidence="4 6" id="KW-1133">Transmembrane helix</keyword>
<comment type="subcellular location">
    <subcellularLocation>
        <location evidence="1">Cell membrane</location>
        <topology evidence="1">Multi-pass membrane protein</topology>
    </subcellularLocation>
</comment>
<dbReference type="InterPro" id="IPR050545">
    <property type="entry name" value="Mycobact_MmpL"/>
</dbReference>
<name>A0ABW3HHA1_9GAMM</name>
<evidence type="ECO:0000256" key="1">
    <source>
        <dbReference type="ARBA" id="ARBA00004651"/>
    </source>
</evidence>
<evidence type="ECO:0000313" key="9">
    <source>
        <dbReference type="Proteomes" id="UP001597044"/>
    </source>
</evidence>
<gene>
    <name evidence="8" type="ORF">ACFQ0F_00080</name>
</gene>
<protein>
    <submittedName>
        <fullName evidence="8">RND family transporter</fullName>
    </submittedName>
</protein>
<feature type="transmembrane region" description="Helical" evidence="6">
    <location>
        <begin position="643"/>
        <end position="665"/>
    </location>
</feature>
<evidence type="ECO:0000256" key="5">
    <source>
        <dbReference type="ARBA" id="ARBA00023136"/>
    </source>
</evidence>
<dbReference type="Pfam" id="PF03176">
    <property type="entry name" value="MMPL"/>
    <property type="match status" value="1"/>
</dbReference>
<evidence type="ECO:0000256" key="4">
    <source>
        <dbReference type="ARBA" id="ARBA00022989"/>
    </source>
</evidence>
<feature type="transmembrane region" description="Helical" evidence="6">
    <location>
        <begin position="355"/>
        <end position="381"/>
    </location>
</feature>
<feature type="transmembrane region" description="Helical" evidence="6">
    <location>
        <begin position="745"/>
        <end position="772"/>
    </location>
</feature>
<dbReference type="RefSeq" id="WP_379067728.1">
    <property type="nucleotide sequence ID" value="NZ_JBHTIT010000001.1"/>
</dbReference>